<dbReference type="PANTHER" id="PTHR10110">
    <property type="entry name" value="SODIUM/HYDROGEN EXCHANGER"/>
    <property type="match status" value="1"/>
</dbReference>
<keyword evidence="8 10" id="KW-0472">Membrane</keyword>
<feature type="transmembrane region" description="Helical" evidence="10">
    <location>
        <begin position="80"/>
        <end position="105"/>
    </location>
</feature>
<evidence type="ECO:0000256" key="7">
    <source>
        <dbReference type="ARBA" id="ARBA00023065"/>
    </source>
</evidence>
<keyword evidence="9" id="KW-0739">Sodium transport</keyword>
<dbReference type="PANTHER" id="PTHR10110:SF86">
    <property type="entry name" value="SODIUM_HYDROGEN EXCHANGER 7"/>
    <property type="match status" value="1"/>
</dbReference>
<sequence>MEILIVLVAALLAIAAASMLGEKIGVAAPLLLVVLGIGISLLPFVPDVEIDPEWILAGVLPPLLYSASVSMPTMDFRREFGAIGGLSVLLVVVSAVVLGFFFSWAIPDLNIWWGIALGAIVSPTDAVATSIVRGLPVSKRVVSILEGEGLLNDATALVLLRTAIAGAAASVSLLGVIGDFAFAVSVAAVIGFVVGHLNLKVRSLVKDSTVNTVISFTVPFLAAIPAEELGASGLVAAVVAGLVTGHGAPRSLSPRHRFSDTQNWRAVELVLEGAVFLTMGLELSTIVSDVNDDHRGLGAAALVAAGALVLTILVRAAFVAPLIRWLRRRAARGELMKPRLYDAAGRLDGDGENYLFHGRRRTPSEGQIERFRTRIRRGLADIDYFLAAPLDWRDGTVVVWAGMRGAVTLAAAQTLPEDTPARSLLVFIAFLVATGSLLLQGGTLKRVVAWVTPTPADDTDEDDAQREGIRKLLTEALDGEQDRWNQISAQRTALLDARDDGLFDAESLEKALTVLDAEQIGLELRSRPD</sequence>
<evidence type="ECO:0000259" key="11">
    <source>
        <dbReference type="Pfam" id="PF00999"/>
    </source>
</evidence>
<feature type="transmembrane region" description="Helical" evidence="10">
    <location>
        <begin position="269"/>
        <end position="287"/>
    </location>
</feature>
<evidence type="ECO:0000256" key="5">
    <source>
        <dbReference type="ARBA" id="ARBA00022989"/>
    </source>
</evidence>
<feature type="transmembrane region" description="Helical" evidence="10">
    <location>
        <begin position="180"/>
        <end position="199"/>
    </location>
</feature>
<dbReference type="GO" id="GO:0015385">
    <property type="term" value="F:sodium:proton antiporter activity"/>
    <property type="evidence" value="ECO:0007669"/>
    <property type="project" value="InterPro"/>
</dbReference>
<evidence type="ECO:0000256" key="3">
    <source>
        <dbReference type="ARBA" id="ARBA00022475"/>
    </source>
</evidence>
<proteinExistence type="predicted"/>
<feature type="transmembrane region" description="Helical" evidence="10">
    <location>
        <begin position="27"/>
        <end position="45"/>
    </location>
</feature>
<keyword evidence="5 10" id="KW-1133">Transmembrane helix</keyword>
<evidence type="ECO:0000256" key="2">
    <source>
        <dbReference type="ARBA" id="ARBA00022448"/>
    </source>
</evidence>
<dbReference type="GO" id="GO:0098719">
    <property type="term" value="P:sodium ion import across plasma membrane"/>
    <property type="evidence" value="ECO:0007669"/>
    <property type="project" value="TreeGrafter"/>
</dbReference>
<dbReference type="STRING" id="398843.A3K89_01200"/>
<dbReference type="GO" id="GO:0051453">
    <property type="term" value="P:regulation of intracellular pH"/>
    <property type="evidence" value="ECO:0007669"/>
    <property type="project" value="TreeGrafter"/>
</dbReference>
<dbReference type="Pfam" id="PF00999">
    <property type="entry name" value="Na_H_Exchanger"/>
    <property type="match status" value="1"/>
</dbReference>
<keyword evidence="2" id="KW-0813">Transport</keyword>
<evidence type="ECO:0000256" key="6">
    <source>
        <dbReference type="ARBA" id="ARBA00023053"/>
    </source>
</evidence>
<name>A0A239KUF8_9NOCA</name>
<evidence type="ECO:0000256" key="9">
    <source>
        <dbReference type="ARBA" id="ARBA00023201"/>
    </source>
</evidence>
<dbReference type="OrthoDB" id="57886at2"/>
<dbReference type="EMBL" id="FZOW01000011">
    <property type="protein sequence ID" value="SNT21660.1"/>
    <property type="molecule type" value="Genomic_DNA"/>
</dbReference>
<gene>
    <name evidence="12" type="ORF">SAMN05421642_111100</name>
</gene>
<keyword evidence="7" id="KW-0406">Ion transport</keyword>
<evidence type="ECO:0000256" key="8">
    <source>
        <dbReference type="ARBA" id="ARBA00023136"/>
    </source>
</evidence>
<evidence type="ECO:0000313" key="12">
    <source>
        <dbReference type="EMBL" id="SNT21660.1"/>
    </source>
</evidence>
<dbReference type="GO" id="GO:0005886">
    <property type="term" value="C:plasma membrane"/>
    <property type="evidence" value="ECO:0007669"/>
    <property type="project" value="UniProtKB-SubCell"/>
</dbReference>
<organism evidence="12 13">
    <name type="scientific">Rhodococcoides kyotonense</name>
    <dbReference type="NCBI Taxonomy" id="398843"/>
    <lineage>
        <taxon>Bacteria</taxon>
        <taxon>Bacillati</taxon>
        <taxon>Actinomycetota</taxon>
        <taxon>Actinomycetes</taxon>
        <taxon>Mycobacteriales</taxon>
        <taxon>Nocardiaceae</taxon>
        <taxon>Rhodococcoides</taxon>
    </lineage>
</organism>
<evidence type="ECO:0000313" key="13">
    <source>
        <dbReference type="Proteomes" id="UP000198327"/>
    </source>
</evidence>
<feature type="domain" description="Cation/H+ exchanger transmembrane" evidence="11">
    <location>
        <begin position="11"/>
        <end position="450"/>
    </location>
</feature>
<dbReference type="GO" id="GO:0015386">
    <property type="term" value="F:potassium:proton antiporter activity"/>
    <property type="evidence" value="ECO:0007669"/>
    <property type="project" value="TreeGrafter"/>
</dbReference>
<protein>
    <submittedName>
        <fullName evidence="12">Monovalent cation:H+ antiporter, CPA1 family</fullName>
    </submittedName>
</protein>
<evidence type="ECO:0000256" key="4">
    <source>
        <dbReference type="ARBA" id="ARBA00022692"/>
    </source>
</evidence>
<dbReference type="Gene3D" id="6.10.140.1330">
    <property type="match status" value="1"/>
</dbReference>
<reference evidence="13" key="1">
    <citation type="submission" date="2017-06" db="EMBL/GenBank/DDBJ databases">
        <authorList>
            <person name="Varghese N."/>
            <person name="Submissions S."/>
        </authorList>
    </citation>
    <scope>NUCLEOTIDE SEQUENCE [LARGE SCALE GENOMIC DNA]</scope>
    <source>
        <strain evidence="13">JCM 23211</strain>
    </source>
</reference>
<evidence type="ECO:0000256" key="1">
    <source>
        <dbReference type="ARBA" id="ARBA00004651"/>
    </source>
</evidence>
<comment type="subcellular location">
    <subcellularLocation>
        <location evidence="1">Cell membrane</location>
        <topology evidence="1">Multi-pass membrane protein</topology>
    </subcellularLocation>
</comment>
<keyword evidence="13" id="KW-1185">Reference proteome</keyword>
<accession>A0A239KUF8</accession>
<feature type="transmembrane region" description="Helical" evidence="10">
    <location>
        <begin position="111"/>
        <end position="135"/>
    </location>
</feature>
<dbReference type="Proteomes" id="UP000198327">
    <property type="component" value="Unassembled WGS sequence"/>
</dbReference>
<feature type="transmembrane region" description="Helical" evidence="10">
    <location>
        <begin position="299"/>
        <end position="323"/>
    </location>
</feature>
<keyword evidence="3" id="KW-1003">Cell membrane</keyword>
<keyword evidence="4 10" id="KW-0812">Transmembrane</keyword>
<dbReference type="AlphaFoldDB" id="A0A239KUF8"/>
<dbReference type="InterPro" id="IPR006153">
    <property type="entry name" value="Cation/H_exchanger_TM"/>
</dbReference>
<evidence type="ECO:0000256" key="10">
    <source>
        <dbReference type="SAM" id="Phobius"/>
    </source>
</evidence>
<keyword evidence="6" id="KW-0915">Sodium</keyword>
<dbReference type="InterPro" id="IPR018422">
    <property type="entry name" value="Cation/H_exchanger_CPA1"/>
</dbReference>